<dbReference type="Proteomes" id="UP000595897">
    <property type="component" value="Chromosome"/>
</dbReference>
<dbReference type="EMBL" id="AP024169">
    <property type="protein sequence ID" value="BCN29472.1"/>
    <property type="molecule type" value="Genomic_DNA"/>
</dbReference>
<evidence type="ECO:0000313" key="3">
    <source>
        <dbReference type="Proteomes" id="UP000595897"/>
    </source>
</evidence>
<reference evidence="2 3" key="1">
    <citation type="submission" date="2020-11" db="EMBL/GenBank/DDBJ databases">
        <title>Draft genome sequencing of a Lachnospiraceae strain isolated from anoxic soil subjected to BSD treatment.</title>
        <authorList>
            <person name="Uek A."/>
            <person name="Tonouchi A."/>
        </authorList>
    </citation>
    <scope>NUCLEOTIDE SEQUENCE [LARGE SCALE GENOMIC DNA]</scope>
    <source>
        <strain evidence="2 3">TB5</strain>
    </source>
</reference>
<organism evidence="2 3">
    <name type="scientific">Anaeromicropila herbilytica</name>
    <dbReference type="NCBI Taxonomy" id="2785025"/>
    <lineage>
        <taxon>Bacteria</taxon>
        <taxon>Bacillati</taxon>
        <taxon>Bacillota</taxon>
        <taxon>Clostridia</taxon>
        <taxon>Lachnospirales</taxon>
        <taxon>Lachnospiraceae</taxon>
        <taxon>Anaeromicropila</taxon>
    </lineage>
</organism>
<accession>A0A7R7EIM7</accession>
<dbReference type="SUPFAM" id="SSF56281">
    <property type="entry name" value="Metallo-hydrolase/oxidoreductase"/>
    <property type="match status" value="1"/>
</dbReference>
<evidence type="ECO:0000259" key="1">
    <source>
        <dbReference type="Pfam" id="PF12706"/>
    </source>
</evidence>
<dbReference type="AlphaFoldDB" id="A0A7R7EIM7"/>
<gene>
    <name evidence="2" type="ORF">bsdtb5_07670</name>
</gene>
<feature type="domain" description="Metallo-beta-lactamase" evidence="1">
    <location>
        <begin position="40"/>
        <end position="233"/>
    </location>
</feature>
<dbReference type="InterPro" id="IPR001279">
    <property type="entry name" value="Metallo-B-lactamas"/>
</dbReference>
<dbReference type="GO" id="GO:0016787">
    <property type="term" value="F:hydrolase activity"/>
    <property type="evidence" value="ECO:0007669"/>
    <property type="project" value="UniProtKB-KW"/>
</dbReference>
<dbReference type="PANTHER" id="PTHR43546">
    <property type="entry name" value="UPF0173 METAL-DEPENDENT HYDROLASE MJ1163-RELATED"/>
    <property type="match status" value="1"/>
</dbReference>
<dbReference type="InterPro" id="IPR036866">
    <property type="entry name" value="RibonucZ/Hydroxyglut_hydro"/>
</dbReference>
<protein>
    <submittedName>
        <fullName evidence="2">MBL fold metallo-hydrolase</fullName>
    </submittedName>
</protein>
<evidence type="ECO:0000313" key="2">
    <source>
        <dbReference type="EMBL" id="BCN29472.1"/>
    </source>
</evidence>
<dbReference type="Pfam" id="PF12706">
    <property type="entry name" value="Lactamase_B_2"/>
    <property type="match status" value="1"/>
</dbReference>
<keyword evidence="2" id="KW-0378">Hydrolase</keyword>
<keyword evidence="3" id="KW-1185">Reference proteome</keyword>
<name>A0A7R7EIM7_9FIRM</name>
<proteinExistence type="predicted"/>
<dbReference type="Gene3D" id="3.60.15.10">
    <property type="entry name" value="Ribonuclease Z/Hydroxyacylglutathione hydrolase-like"/>
    <property type="match status" value="1"/>
</dbReference>
<dbReference type="InterPro" id="IPR050114">
    <property type="entry name" value="UPF0173_UPF0282_UlaG_hydrolase"/>
</dbReference>
<dbReference type="RefSeq" id="WP_271714744.1">
    <property type="nucleotide sequence ID" value="NZ_AP024169.1"/>
</dbReference>
<dbReference type="KEGG" id="ahb:bsdtb5_07670"/>
<sequence length="270" mass="30178">MKRGLELIKEINEYKVEEGKLAFWWLGQIGYAIKMGKTIIYIDAYLSNNPERNIAPLLKPEEISNADIIIGTHDHEDHIDREVWHQLSISSPKAKFIVPELLLDSLSIDLEINKDRFIGLDDSQCIQVGEIKITGIAAAHEFLDQDAITGGYPYLGVVVEGNGCQFYHSGDSCIYEGLLTKLKGFPRLDVMFVPINGRDAKRYLGGFIGNMTYQEAVDLVGNLKPRLAVPAHYDMFTVNSENPGNFVDYLNAKYPGIASHVGDYGELVLI</sequence>